<name>A0ABR3S9D8_9PEZI</name>
<evidence type="ECO:0000256" key="1">
    <source>
        <dbReference type="SAM" id="SignalP"/>
    </source>
</evidence>
<evidence type="ECO:0000313" key="3">
    <source>
        <dbReference type="Proteomes" id="UP001521116"/>
    </source>
</evidence>
<evidence type="ECO:0000313" key="2">
    <source>
        <dbReference type="EMBL" id="KAL1613795.1"/>
    </source>
</evidence>
<reference evidence="2 3" key="1">
    <citation type="submission" date="2024-02" db="EMBL/GenBank/DDBJ databases">
        <title>De novo assembly and annotation of 12 fungi associated with fruit tree decline syndrome in Ontario, Canada.</title>
        <authorList>
            <person name="Sulman M."/>
            <person name="Ellouze W."/>
            <person name="Ilyukhin E."/>
        </authorList>
    </citation>
    <scope>NUCLEOTIDE SEQUENCE [LARGE SCALE GENOMIC DNA]</scope>
    <source>
        <strain evidence="2 3">M1-105</strain>
    </source>
</reference>
<gene>
    <name evidence="2" type="ORF">SLS56_012235</name>
</gene>
<feature type="non-terminal residue" evidence="2">
    <location>
        <position position="193"/>
    </location>
</feature>
<comment type="caution">
    <text evidence="2">The sequence shown here is derived from an EMBL/GenBank/DDBJ whole genome shotgun (WGS) entry which is preliminary data.</text>
</comment>
<proteinExistence type="predicted"/>
<feature type="signal peptide" evidence="1">
    <location>
        <begin position="1"/>
        <end position="21"/>
    </location>
</feature>
<feature type="chain" id="PRO_5045248551" evidence="1">
    <location>
        <begin position="22"/>
        <end position="193"/>
    </location>
</feature>
<keyword evidence="1" id="KW-0732">Signal</keyword>
<protein>
    <submittedName>
        <fullName evidence="2">Uncharacterized protein</fullName>
    </submittedName>
</protein>
<accession>A0ABR3S9D8</accession>
<dbReference type="EMBL" id="JAJVDC020000462">
    <property type="protein sequence ID" value="KAL1613795.1"/>
    <property type="molecule type" value="Genomic_DNA"/>
</dbReference>
<keyword evidence="3" id="KW-1185">Reference proteome</keyword>
<dbReference type="Proteomes" id="UP001521116">
    <property type="component" value="Unassembled WGS sequence"/>
</dbReference>
<sequence>MLKSLVLFLATSAALPSTAYGAVISTIEKRVTANVPWIIGSSVQQKDVAQIEQAWRDVRTLANSALSISYDPSDVSNVYGKYFASTENNELPTRLRALYRHFAGQQQVYAGEILGEPAWDTVTIEVDRANWGGKDGSGTTDAETTSTNTACTITLYGSAMDHPSLSQIKVSDLDKYANSKMECLGSILLHELL</sequence>
<organism evidence="2 3">
    <name type="scientific">Neofusicoccum ribis</name>
    <dbReference type="NCBI Taxonomy" id="45134"/>
    <lineage>
        <taxon>Eukaryota</taxon>
        <taxon>Fungi</taxon>
        <taxon>Dikarya</taxon>
        <taxon>Ascomycota</taxon>
        <taxon>Pezizomycotina</taxon>
        <taxon>Dothideomycetes</taxon>
        <taxon>Dothideomycetes incertae sedis</taxon>
        <taxon>Botryosphaeriales</taxon>
        <taxon>Botryosphaeriaceae</taxon>
        <taxon>Neofusicoccum</taxon>
    </lineage>
</organism>